<dbReference type="PANTHER" id="PTHR31008">
    <property type="entry name" value="COP1-INTERACTING PROTEIN-RELATED"/>
    <property type="match status" value="1"/>
</dbReference>
<comment type="caution">
    <text evidence="2">The sequence shown here is derived from an EMBL/GenBank/DDBJ whole genome shotgun (WGS) entry which is preliminary data.</text>
</comment>
<dbReference type="SUPFAM" id="SSF52200">
    <property type="entry name" value="Toll/Interleukin receptor TIR domain"/>
    <property type="match status" value="1"/>
</dbReference>
<dbReference type="Gene3D" id="3.40.50.10140">
    <property type="entry name" value="Toll/interleukin-1 receptor homology (TIR) domain"/>
    <property type="match status" value="1"/>
</dbReference>
<dbReference type="Pfam" id="PF01582">
    <property type="entry name" value="TIR"/>
    <property type="match status" value="1"/>
</dbReference>
<dbReference type="InterPro" id="IPR035897">
    <property type="entry name" value="Toll_tir_struct_dom_sf"/>
</dbReference>
<evidence type="ECO:0000259" key="1">
    <source>
        <dbReference type="PROSITE" id="PS50104"/>
    </source>
</evidence>
<accession>A0A835I257</accession>
<keyword evidence="3" id="KW-1185">Reference proteome</keyword>
<sequence length="261" mass="29739">MYPSLLKNMGKQILRYRNHTQMNISRPCDVFINHRGIDTKRTVAGLLHDSLALHNIRPFLDSESLKPGDKLFDKIHSGITECDVAVAVFSPHYCESYFCLLELALIMECKKKVIPIFCDIKPSELHIVDDGFCSENEVRRFRRALEEARYTVGITFDSRTGNWPELIRRTTDNVFNSLAELECGLVALSLREFVFRECWFDQITVMAGGNNTHQGNANGNENVVQVDMAVMMTQLLQAVQNNHGNHNDPFAKHNKEIVALL</sequence>
<proteinExistence type="predicted"/>
<reference evidence="2 3" key="1">
    <citation type="submission" date="2020-10" db="EMBL/GenBank/DDBJ databases">
        <title>The Coptis chinensis genome and diversification of protoberbering-type alkaloids.</title>
        <authorList>
            <person name="Wang B."/>
            <person name="Shu S."/>
            <person name="Song C."/>
            <person name="Liu Y."/>
        </authorList>
    </citation>
    <scope>NUCLEOTIDE SEQUENCE [LARGE SCALE GENOMIC DNA]</scope>
    <source>
        <strain evidence="2">HL-2020</strain>
        <tissue evidence="2">Leaf</tissue>
    </source>
</reference>
<organism evidence="2 3">
    <name type="scientific">Coptis chinensis</name>
    <dbReference type="NCBI Taxonomy" id="261450"/>
    <lineage>
        <taxon>Eukaryota</taxon>
        <taxon>Viridiplantae</taxon>
        <taxon>Streptophyta</taxon>
        <taxon>Embryophyta</taxon>
        <taxon>Tracheophyta</taxon>
        <taxon>Spermatophyta</taxon>
        <taxon>Magnoliopsida</taxon>
        <taxon>Ranunculales</taxon>
        <taxon>Ranunculaceae</taxon>
        <taxon>Coptidoideae</taxon>
        <taxon>Coptis</taxon>
    </lineage>
</organism>
<dbReference type="EMBL" id="JADFTS010000004">
    <property type="protein sequence ID" value="KAF9609169.1"/>
    <property type="molecule type" value="Genomic_DNA"/>
</dbReference>
<evidence type="ECO:0000313" key="2">
    <source>
        <dbReference type="EMBL" id="KAF9609169.1"/>
    </source>
</evidence>
<gene>
    <name evidence="2" type="ORF">IFM89_013559</name>
</gene>
<dbReference type="OrthoDB" id="6078042at2759"/>
<dbReference type="SMART" id="SM00255">
    <property type="entry name" value="TIR"/>
    <property type="match status" value="1"/>
</dbReference>
<dbReference type="Proteomes" id="UP000631114">
    <property type="component" value="Unassembled WGS sequence"/>
</dbReference>
<evidence type="ECO:0000313" key="3">
    <source>
        <dbReference type="Proteomes" id="UP000631114"/>
    </source>
</evidence>
<dbReference type="AlphaFoldDB" id="A0A835I257"/>
<feature type="domain" description="TIR" evidence="1">
    <location>
        <begin position="26"/>
        <end position="178"/>
    </location>
</feature>
<dbReference type="PROSITE" id="PS50104">
    <property type="entry name" value="TIR"/>
    <property type="match status" value="1"/>
</dbReference>
<dbReference type="GO" id="GO:0007165">
    <property type="term" value="P:signal transduction"/>
    <property type="evidence" value="ECO:0007669"/>
    <property type="project" value="InterPro"/>
</dbReference>
<protein>
    <recommendedName>
        <fullName evidence="1">TIR domain-containing protein</fullName>
    </recommendedName>
</protein>
<name>A0A835I257_9MAGN</name>
<dbReference type="InterPro" id="IPR000157">
    <property type="entry name" value="TIR_dom"/>
</dbReference>
<dbReference type="PANTHER" id="PTHR31008:SF16">
    <property type="entry name" value="TOLL-INTERLEUKIN-RESISTANCE (TIR) DOMAIN FAMILY PROTEIN"/>
    <property type="match status" value="1"/>
</dbReference>